<comment type="caution">
    <text evidence="2">The sequence shown here is derived from an EMBL/GenBank/DDBJ whole genome shotgun (WGS) entry which is preliminary data.</text>
</comment>
<evidence type="ECO:0000313" key="2">
    <source>
        <dbReference type="EMBL" id="OAO12493.1"/>
    </source>
</evidence>
<dbReference type="PANTHER" id="PTHR37317">
    <property type="entry name" value="BLR8090 PROTEIN"/>
    <property type="match status" value="1"/>
</dbReference>
<dbReference type="AlphaFoldDB" id="A0A196S5Z8"/>
<dbReference type="EMBL" id="LXWW01000543">
    <property type="protein sequence ID" value="OAO12493.1"/>
    <property type="molecule type" value="Genomic_DNA"/>
</dbReference>
<sequence>MYNSKTKTICKCPFCDNRKVSVTNSLSTLFPEIASQWHPTLNGNLIPSMILPNSSVKAWWKCDKGENHVWQRIVAHRTHPRSPLEGKCPFCQKVDKQSQSLAVCRPDLAKEWDYERNGDLTPETISKSSAKKVWWICDKGHHYQCAVYNRGSTHNTGCPICSCHTVNEDTCIANHHHLLDFLDPVNNKDVDLNRLSILSHKQLQWRCPESEFDLTKKHHVWRCSVYDMEYTYKEECPFCMNMIQEKDNEINWSNLQLTSNVSTYYRPRGEKKRVRERKGTGRRRRVPVKDVDALIELINSM</sequence>
<feature type="domain" description="Treble clef zinc finger" evidence="1">
    <location>
        <begin position="108"/>
        <end position="162"/>
    </location>
</feature>
<dbReference type="Proteomes" id="UP000078348">
    <property type="component" value="Unassembled WGS sequence"/>
</dbReference>
<dbReference type="PANTHER" id="PTHR37317:SF1">
    <property type="entry name" value="ZINC-RIBBON DOMAIN-CONTAINING PROTEIN-RELATED"/>
    <property type="match status" value="1"/>
</dbReference>
<reference evidence="2 3" key="1">
    <citation type="submission" date="2016-05" db="EMBL/GenBank/DDBJ databases">
        <title>Nuclear genome of Blastocystis sp. subtype 1 NandII.</title>
        <authorList>
            <person name="Gentekaki E."/>
            <person name="Curtis B."/>
            <person name="Stairs C."/>
            <person name="Eme L."/>
            <person name="Herman E."/>
            <person name="Klimes V."/>
            <person name="Arias M.C."/>
            <person name="Elias M."/>
            <person name="Hilliou F."/>
            <person name="Klute M."/>
            <person name="Malik S.-B."/>
            <person name="Pightling A."/>
            <person name="Rachubinski R."/>
            <person name="Salas D."/>
            <person name="Schlacht A."/>
            <person name="Suga H."/>
            <person name="Archibald J."/>
            <person name="Ball S.G."/>
            <person name="Clark G."/>
            <person name="Dacks J."/>
            <person name="Van Der Giezen M."/>
            <person name="Tsaousis A."/>
            <person name="Roger A."/>
        </authorList>
    </citation>
    <scope>NUCLEOTIDE SEQUENCE [LARGE SCALE GENOMIC DNA]</scope>
    <source>
        <strain evidence="3">ATCC 50177 / NandII</strain>
    </source>
</reference>
<dbReference type="Pfam" id="PF14311">
    <property type="entry name" value="DUF4379"/>
    <property type="match status" value="2"/>
</dbReference>
<gene>
    <name evidence="2" type="ORF">AV274_5848</name>
</gene>
<organism evidence="2 3">
    <name type="scientific">Blastocystis sp. subtype 1 (strain ATCC 50177 / NandII)</name>
    <dbReference type="NCBI Taxonomy" id="478820"/>
    <lineage>
        <taxon>Eukaryota</taxon>
        <taxon>Sar</taxon>
        <taxon>Stramenopiles</taxon>
        <taxon>Bigyra</taxon>
        <taxon>Opalozoa</taxon>
        <taxon>Opalinata</taxon>
        <taxon>Blastocystidae</taxon>
        <taxon>Blastocystis</taxon>
    </lineage>
</organism>
<dbReference type="InterPro" id="IPR025487">
    <property type="entry name" value="DUF4379"/>
</dbReference>
<feature type="domain" description="Treble clef zinc finger" evidence="1">
    <location>
        <begin position="33"/>
        <end position="93"/>
    </location>
</feature>
<protein>
    <recommendedName>
        <fullName evidence="1">Treble clef zinc finger domain-containing protein</fullName>
    </recommendedName>
</protein>
<evidence type="ECO:0000313" key="3">
    <source>
        <dbReference type="Proteomes" id="UP000078348"/>
    </source>
</evidence>
<evidence type="ECO:0000259" key="1">
    <source>
        <dbReference type="Pfam" id="PF14311"/>
    </source>
</evidence>
<proteinExistence type="predicted"/>
<dbReference type="OrthoDB" id="197298at2759"/>
<accession>A0A196S5Z8</accession>
<keyword evidence="3" id="KW-1185">Reference proteome</keyword>
<name>A0A196S5Z8_BLAHN</name>